<evidence type="ECO:0008006" key="5">
    <source>
        <dbReference type="Google" id="ProtNLM"/>
    </source>
</evidence>
<dbReference type="Proteomes" id="UP000190683">
    <property type="component" value="Unassembled WGS sequence"/>
</dbReference>
<feature type="transmembrane region" description="Helical" evidence="2">
    <location>
        <begin position="134"/>
        <end position="154"/>
    </location>
</feature>
<evidence type="ECO:0000256" key="1">
    <source>
        <dbReference type="SAM" id="MobiDB-lite"/>
    </source>
</evidence>
<gene>
    <name evidence="3" type="ORF">B0681_06175</name>
</gene>
<keyword evidence="2" id="KW-1133">Transmembrane helix</keyword>
<accession>A0A1T0CRQ6</accession>
<keyword evidence="4" id="KW-1185">Reference proteome</keyword>
<dbReference type="AlphaFoldDB" id="A0A1T0CRQ6"/>
<evidence type="ECO:0000313" key="3">
    <source>
        <dbReference type="EMBL" id="OOS25033.1"/>
    </source>
</evidence>
<comment type="caution">
    <text evidence="3">The sequence shown here is derived from an EMBL/GenBank/DDBJ whole genome shotgun (WGS) entry which is preliminary data.</text>
</comment>
<evidence type="ECO:0000313" key="4">
    <source>
        <dbReference type="Proteomes" id="UP000190683"/>
    </source>
</evidence>
<proteinExistence type="predicted"/>
<sequence>MTYLAPRQGIFAAIVLTSLVLHLLFFAISTERSITAQNQAVVDRSIATLSQELAAPLAAYDRVSMSVIMEPYAKEEAIGYVGVYDSQGGVLVPLGQSSDGYRAEQVITSGDQVLGKIAVQAKAVSRAEILSGNWVFLLSVIGLHVMLWLIYGYVARPSDELKAQIAKSVRKELLSKGILPEQTLYTAPAAAPDTASTEQVQDDEDEAQDEVAPRTEREPEAQLAAAYTVQLTFKDPHHLLTTVSIDTKDAYLALCDQLFDRACAAVLELPLFAGVALADKHPFDESGTAVTLYATDDHAKTAAAAAVLSKLLVMVNEVVYQKHREIKRFALPVKAVCSDSMLSDVAKNILLMRKEESLTIFGEAGRNQVSMYMTLAPLSHPSTVHERDGREIVGVTNATAERLKIARDKVLLGEDHS</sequence>
<reference evidence="3 4" key="1">
    <citation type="submission" date="2017-02" db="EMBL/GenBank/DDBJ databases">
        <title>Draft genome sequence of Moraxella porci CCUG 54912T type strain.</title>
        <authorList>
            <person name="Salva-Serra F."/>
            <person name="Engstrom-Jakobsson H."/>
            <person name="Thorell K."/>
            <person name="Jaen-Luchoro D."/>
            <person name="Gonzales-Siles L."/>
            <person name="Karlsson R."/>
            <person name="Yazdan S."/>
            <person name="Boulund F."/>
            <person name="Johnning A."/>
            <person name="Engstrand L."/>
            <person name="Kristiansson E."/>
            <person name="Moore E."/>
        </authorList>
    </citation>
    <scope>NUCLEOTIDE SEQUENCE [LARGE SCALE GENOMIC DNA]</scope>
    <source>
        <strain evidence="3 4">CCUG 54912</strain>
    </source>
</reference>
<keyword evidence="2" id="KW-0812">Transmembrane</keyword>
<name>A0A1T0CRQ6_9GAMM</name>
<feature type="compositionally biased region" description="Low complexity" evidence="1">
    <location>
        <begin position="189"/>
        <end position="199"/>
    </location>
</feature>
<dbReference type="EMBL" id="MUYV01000006">
    <property type="protein sequence ID" value="OOS25033.1"/>
    <property type="molecule type" value="Genomic_DNA"/>
</dbReference>
<feature type="compositionally biased region" description="Acidic residues" evidence="1">
    <location>
        <begin position="200"/>
        <end position="209"/>
    </location>
</feature>
<organism evidence="3 4">
    <name type="scientific">Moraxella porci DSM 25326</name>
    <dbReference type="NCBI Taxonomy" id="573983"/>
    <lineage>
        <taxon>Bacteria</taxon>
        <taxon>Pseudomonadati</taxon>
        <taxon>Pseudomonadota</taxon>
        <taxon>Gammaproteobacteria</taxon>
        <taxon>Moraxellales</taxon>
        <taxon>Moraxellaceae</taxon>
        <taxon>Moraxella</taxon>
    </lineage>
</organism>
<evidence type="ECO:0000256" key="2">
    <source>
        <dbReference type="SAM" id="Phobius"/>
    </source>
</evidence>
<dbReference type="STRING" id="573983.B0681_06175"/>
<dbReference type="RefSeq" id="WP_078317870.1">
    <property type="nucleotide sequence ID" value="NZ_MUYV01000006.1"/>
</dbReference>
<feature type="transmembrane region" description="Helical" evidence="2">
    <location>
        <begin position="6"/>
        <end position="28"/>
    </location>
</feature>
<protein>
    <recommendedName>
        <fullName evidence="5">Histidine kinase BarA N-terminal domain-containing protein</fullName>
    </recommendedName>
</protein>
<feature type="region of interest" description="Disordered" evidence="1">
    <location>
        <begin position="189"/>
        <end position="219"/>
    </location>
</feature>
<keyword evidence="2" id="KW-0472">Membrane</keyword>